<dbReference type="Pfam" id="PF09995">
    <property type="entry name" value="MPAB_Lcp_cat"/>
    <property type="match status" value="1"/>
</dbReference>
<sequence length="299" mass="31695">MPVTTPLSSARSAVAQALLARVAGPEATATRARIHGTPGPRWFAADSPIGRVHGDASMFAGGVRALLLQSLHPRAMAAVADHSGYRSDPWGRLQRTATFLATTTFATADDAAQAVAIVRAVHAHIRGTTPEGEPYEASDPHLLRWVHVAEVDSFLRAHQRLGREPLDEAGCDEYVAQSAVIARALGAEGVPVTVAELDEVLTSYRPELAPSAAAAEAAEFLLRRPPLPLPARPAYALIAAAGVALMPAWSREPLGLRPATAHEQRFGRVAGRVATGTIRWALDPVDPVQVRPETTPAET</sequence>
<evidence type="ECO:0000313" key="3">
    <source>
        <dbReference type="Proteomes" id="UP000664209"/>
    </source>
</evidence>
<dbReference type="PANTHER" id="PTHR36151:SF3">
    <property type="entry name" value="ER-BOUND OXYGENASE MPAB_MPAB'_RUBBER OXYGENASE CATALYTIC DOMAIN-CONTAINING PROTEIN"/>
    <property type="match status" value="1"/>
</dbReference>
<comment type="caution">
    <text evidence="2">The sequence shown here is derived from an EMBL/GenBank/DDBJ whole genome shotgun (WGS) entry which is preliminary data.</text>
</comment>
<proteinExistence type="predicted"/>
<dbReference type="AlphaFoldDB" id="A0A939RSL1"/>
<dbReference type="PANTHER" id="PTHR36151">
    <property type="entry name" value="BLR2777 PROTEIN"/>
    <property type="match status" value="1"/>
</dbReference>
<reference evidence="2" key="1">
    <citation type="submission" date="2021-03" db="EMBL/GenBank/DDBJ databases">
        <title>Actinotalea soli sp. nov., isolated from soil.</title>
        <authorList>
            <person name="Ping W."/>
            <person name="Zhang J."/>
        </authorList>
    </citation>
    <scope>NUCLEOTIDE SEQUENCE</scope>
    <source>
        <strain evidence="2">BY-33</strain>
    </source>
</reference>
<evidence type="ECO:0000313" key="2">
    <source>
        <dbReference type="EMBL" id="MBO1751702.1"/>
    </source>
</evidence>
<keyword evidence="3" id="KW-1185">Reference proteome</keyword>
<accession>A0A939RSL1</accession>
<organism evidence="2 3">
    <name type="scientific">Actinotalea soli</name>
    <dbReference type="NCBI Taxonomy" id="2819234"/>
    <lineage>
        <taxon>Bacteria</taxon>
        <taxon>Bacillati</taxon>
        <taxon>Actinomycetota</taxon>
        <taxon>Actinomycetes</taxon>
        <taxon>Micrococcales</taxon>
        <taxon>Cellulomonadaceae</taxon>
        <taxon>Actinotalea</taxon>
    </lineage>
</organism>
<dbReference type="GO" id="GO:0016491">
    <property type="term" value="F:oxidoreductase activity"/>
    <property type="evidence" value="ECO:0007669"/>
    <property type="project" value="InterPro"/>
</dbReference>
<name>A0A939RSL1_9CELL</name>
<protein>
    <submittedName>
        <fullName evidence="2">DUF2236 domain-containing protein</fullName>
    </submittedName>
</protein>
<evidence type="ECO:0000259" key="1">
    <source>
        <dbReference type="Pfam" id="PF09995"/>
    </source>
</evidence>
<dbReference type="Proteomes" id="UP000664209">
    <property type="component" value="Unassembled WGS sequence"/>
</dbReference>
<dbReference type="RefSeq" id="WP_208055375.1">
    <property type="nucleotide sequence ID" value="NZ_JAGEMK010000003.1"/>
</dbReference>
<dbReference type="InterPro" id="IPR018713">
    <property type="entry name" value="MPAB/Lcp_cat_dom"/>
</dbReference>
<feature type="domain" description="ER-bound oxygenase mpaB/mpaB'/Rubber oxygenase catalytic" evidence="1">
    <location>
        <begin position="51"/>
        <end position="273"/>
    </location>
</feature>
<dbReference type="EMBL" id="JAGEMK010000003">
    <property type="protein sequence ID" value="MBO1751702.1"/>
    <property type="molecule type" value="Genomic_DNA"/>
</dbReference>
<gene>
    <name evidence="2" type="ORF">J4G33_07795</name>
</gene>